<reference evidence="1" key="3">
    <citation type="submission" date="2022-06" db="UniProtKB">
        <authorList>
            <consortium name="EnsemblPlants"/>
        </authorList>
    </citation>
    <scope>IDENTIFICATION</scope>
</reference>
<protein>
    <submittedName>
        <fullName evidence="1">Uncharacterized protein</fullName>
    </submittedName>
</protein>
<keyword evidence="2" id="KW-1185">Reference proteome</keyword>
<organism evidence="1 2">
    <name type="scientific">Triticum urartu</name>
    <name type="common">Red wild einkorn</name>
    <name type="synonym">Crithodium urartu</name>
    <dbReference type="NCBI Taxonomy" id="4572"/>
    <lineage>
        <taxon>Eukaryota</taxon>
        <taxon>Viridiplantae</taxon>
        <taxon>Streptophyta</taxon>
        <taxon>Embryophyta</taxon>
        <taxon>Tracheophyta</taxon>
        <taxon>Spermatophyta</taxon>
        <taxon>Magnoliopsida</taxon>
        <taxon>Liliopsida</taxon>
        <taxon>Poales</taxon>
        <taxon>Poaceae</taxon>
        <taxon>BOP clade</taxon>
        <taxon>Pooideae</taxon>
        <taxon>Triticodae</taxon>
        <taxon>Triticeae</taxon>
        <taxon>Triticinae</taxon>
        <taxon>Triticum</taxon>
    </lineage>
</organism>
<accession>A0A8R7TBF7</accession>
<dbReference type="AlphaFoldDB" id="A0A8R7TBF7"/>
<reference evidence="2" key="1">
    <citation type="journal article" date="2013" name="Nature">
        <title>Draft genome of the wheat A-genome progenitor Triticum urartu.</title>
        <authorList>
            <person name="Ling H.Q."/>
            <person name="Zhao S."/>
            <person name="Liu D."/>
            <person name="Wang J."/>
            <person name="Sun H."/>
            <person name="Zhang C."/>
            <person name="Fan H."/>
            <person name="Li D."/>
            <person name="Dong L."/>
            <person name="Tao Y."/>
            <person name="Gao C."/>
            <person name="Wu H."/>
            <person name="Li Y."/>
            <person name="Cui Y."/>
            <person name="Guo X."/>
            <person name="Zheng S."/>
            <person name="Wang B."/>
            <person name="Yu K."/>
            <person name="Liang Q."/>
            <person name="Yang W."/>
            <person name="Lou X."/>
            <person name="Chen J."/>
            <person name="Feng M."/>
            <person name="Jian J."/>
            <person name="Zhang X."/>
            <person name="Luo G."/>
            <person name="Jiang Y."/>
            <person name="Liu J."/>
            <person name="Wang Z."/>
            <person name="Sha Y."/>
            <person name="Zhang B."/>
            <person name="Wu H."/>
            <person name="Tang D."/>
            <person name="Shen Q."/>
            <person name="Xue P."/>
            <person name="Zou S."/>
            <person name="Wang X."/>
            <person name="Liu X."/>
            <person name="Wang F."/>
            <person name="Yang Y."/>
            <person name="An X."/>
            <person name="Dong Z."/>
            <person name="Zhang K."/>
            <person name="Zhang X."/>
            <person name="Luo M.C."/>
            <person name="Dvorak J."/>
            <person name="Tong Y."/>
            <person name="Wang J."/>
            <person name="Yang H."/>
            <person name="Li Z."/>
            <person name="Wang D."/>
            <person name="Zhang A."/>
            <person name="Wang J."/>
        </authorList>
    </citation>
    <scope>NUCLEOTIDE SEQUENCE</scope>
    <source>
        <strain evidence="2">cv. G1812</strain>
    </source>
</reference>
<evidence type="ECO:0000313" key="2">
    <source>
        <dbReference type="Proteomes" id="UP000015106"/>
    </source>
</evidence>
<reference evidence="1" key="2">
    <citation type="submission" date="2018-03" db="EMBL/GenBank/DDBJ databases">
        <title>The Triticum urartu genome reveals the dynamic nature of wheat genome evolution.</title>
        <authorList>
            <person name="Ling H."/>
            <person name="Ma B."/>
            <person name="Shi X."/>
            <person name="Liu H."/>
            <person name="Dong L."/>
            <person name="Sun H."/>
            <person name="Cao Y."/>
            <person name="Gao Q."/>
            <person name="Zheng S."/>
            <person name="Li Y."/>
            <person name="Yu Y."/>
            <person name="Du H."/>
            <person name="Qi M."/>
            <person name="Li Y."/>
            <person name="Yu H."/>
            <person name="Cui Y."/>
            <person name="Wang N."/>
            <person name="Chen C."/>
            <person name="Wu H."/>
            <person name="Zhao Y."/>
            <person name="Zhang J."/>
            <person name="Li Y."/>
            <person name="Zhou W."/>
            <person name="Zhang B."/>
            <person name="Hu W."/>
            <person name="Eijk M."/>
            <person name="Tang J."/>
            <person name="Witsenboer H."/>
            <person name="Zhao S."/>
            <person name="Li Z."/>
            <person name="Zhang A."/>
            <person name="Wang D."/>
            <person name="Liang C."/>
        </authorList>
    </citation>
    <scope>NUCLEOTIDE SEQUENCE [LARGE SCALE GENOMIC DNA]</scope>
    <source>
        <strain evidence="1">cv. G1812</strain>
    </source>
</reference>
<proteinExistence type="predicted"/>
<dbReference type="Proteomes" id="UP000015106">
    <property type="component" value="Chromosome 1"/>
</dbReference>
<sequence length="73" mass="8395">YFVDGYCCVETFRIGFFRKPSFQRKYRSSPFGCLANSVSRGTTTGSAFGQRIILPSSFTRGPRYLYQNYQDPV</sequence>
<name>A0A8R7TBF7_TRIUA</name>
<evidence type="ECO:0000313" key="1">
    <source>
        <dbReference type="EnsemblPlants" id="TuG1812G0100004868.01.T01.cds330626"/>
    </source>
</evidence>
<dbReference type="EnsemblPlants" id="TuG1812G0100004868.01.T01">
    <property type="protein sequence ID" value="TuG1812G0100004868.01.T01.cds330626"/>
    <property type="gene ID" value="TuG1812G0100004868.01"/>
</dbReference>
<dbReference type="Gramene" id="TuG1812G0100004868.01.T01">
    <property type="protein sequence ID" value="TuG1812G0100004868.01.T01.cds330626"/>
    <property type="gene ID" value="TuG1812G0100004868.01"/>
</dbReference>